<dbReference type="InParanoid" id="I3EK51"/>
<dbReference type="EMBL" id="GL870876">
    <property type="protein sequence ID" value="EIJ89598.1"/>
    <property type="molecule type" value="Genomic_DNA"/>
</dbReference>
<evidence type="ECO:0000313" key="1">
    <source>
        <dbReference type="EMBL" id="EIJ89598.1"/>
    </source>
</evidence>
<accession>I3EK51</accession>
<dbReference type="AlphaFoldDB" id="I3EK51"/>
<evidence type="ECO:0000313" key="2">
    <source>
        <dbReference type="Proteomes" id="UP000002872"/>
    </source>
</evidence>
<keyword evidence="2" id="KW-1185">Reference proteome</keyword>
<gene>
    <name evidence="1" type="ORF">NEQG_00368</name>
</gene>
<sequence>MKELDVFLDTQENALLFQYPLSLEVPNVQTVNTKCDDKYVQISTSEPTGTVNYKGISGDTINKYYILNIKENEVVGLQVKSITQLRPFLPETEETIKLSEKKETKVFALNESQDELENRMKNPNYIVEKVNKTPWVEYKLTEYKESQVVQEPSRPISTQIANIPLEKIKETIYNARVVNIPELKNIYPTSPISDINQAVSEMTIPFLGRYILKIEYFNDLSTLLISILKRIEEGNGVFTFTKDELIDQSEEFTYLLNQIAYKQDHVYVLKGYNENTM</sequence>
<proteinExistence type="predicted"/>
<dbReference type="Proteomes" id="UP000002872">
    <property type="component" value="Unassembled WGS sequence"/>
</dbReference>
<organism evidence="1 2">
    <name type="scientific">Nematocida parisii (strain ERTm3)</name>
    <name type="common">Nematode killer fungus</name>
    <dbReference type="NCBI Taxonomy" id="935791"/>
    <lineage>
        <taxon>Eukaryota</taxon>
        <taxon>Fungi</taxon>
        <taxon>Fungi incertae sedis</taxon>
        <taxon>Microsporidia</taxon>
        <taxon>Nematocida</taxon>
    </lineage>
</organism>
<reference evidence="1" key="1">
    <citation type="submission" date="2011-01" db="EMBL/GenBank/DDBJ databases">
        <title>The Genome Sequence of Nematocida parisii strain ERTm3.</title>
        <authorList>
            <consortium name="The Broad Institute Genome Sequencing Platform"/>
            <consortium name="The Broad Institute Genome Sequencing Center for Infectious Disease"/>
            <person name="Cuomo C."/>
            <person name="Troemel E."/>
            <person name="Young S.K."/>
            <person name="Zeng Q."/>
            <person name="Gargeya S."/>
            <person name="Fitzgerald M."/>
            <person name="Haas B."/>
            <person name="Abouelleil A."/>
            <person name="Alvarado L."/>
            <person name="Arachchi H.M."/>
            <person name="Berlin A."/>
            <person name="Chapman S.B."/>
            <person name="Gearin G."/>
            <person name="Goldberg J."/>
            <person name="Griggs A."/>
            <person name="Gujja S."/>
            <person name="Hansen M."/>
            <person name="Heiman D."/>
            <person name="Howarth C."/>
            <person name="Larimer J."/>
            <person name="Lui A."/>
            <person name="MacDonald P.J.P."/>
            <person name="McCowen C."/>
            <person name="Montmayeur A."/>
            <person name="Murphy C."/>
            <person name="Neiman D."/>
            <person name="Pearson M."/>
            <person name="Priest M."/>
            <person name="Roberts A."/>
            <person name="Saif S."/>
            <person name="Shea T."/>
            <person name="Sisk P."/>
            <person name="Stolte C."/>
            <person name="Sykes S."/>
            <person name="Wortman J."/>
            <person name="Nusbaum C."/>
            <person name="Birren B."/>
        </authorList>
    </citation>
    <scope>NUCLEOTIDE SEQUENCE</scope>
    <source>
        <strain evidence="1">ERTm3</strain>
    </source>
</reference>
<dbReference type="OrthoDB" id="2188446at2759"/>
<protein>
    <submittedName>
        <fullName evidence="1">Uncharacterized protein</fullName>
    </submittedName>
</protein>
<name>I3EK51_NEMP3</name>
<dbReference type="OMA" id="RMKNPNY"/>
<dbReference type="VEuPathDB" id="MicrosporidiaDB:NEQG_00368"/>
<dbReference type="HOGENOM" id="CLU_1005069_0_0_1"/>